<accession>A0ABQ1ZHA6</accession>
<dbReference type="Proteomes" id="UP000652153">
    <property type="component" value="Unassembled WGS sequence"/>
</dbReference>
<protein>
    <submittedName>
        <fullName evidence="1">Uncharacterized protein</fullName>
    </submittedName>
</protein>
<gene>
    <name evidence="1" type="ORF">GCM10008014_37520</name>
</gene>
<reference evidence="2" key="1">
    <citation type="journal article" date="2019" name="Int. J. Syst. Evol. Microbiol.">
        <title>The Global Catalogue of Microorganisms (GCM) 10K type strain sequencing project: providing services to taxonomists for standard genome sequencing and annotation.</title>
        <authorList>
            <consortium name="The Broad Institute Genomics Platform"/>
            <consortium name="The Broad Institute Genome Sequencing Center for Infectious Disease"/>
            <person name="Wu L."/>
            <person name="Ma J."/>
        </authorList>
    </citation>
    <scope>NUCLEOTIDE SEQUENCE [LARGE SCALE GENOMIC DNA]</scope>
    <source>
        <strain evidence="2">CGMCC 1.12770</strain>
    </source>
</reference>
<evidence type="ECO:0000313" key="1">
    <source>
        <dbReference type="EMBL" id="GGH61760.1"/>
    </source>
</evidence>
<proteinExistence type="predicted"/>
<name>A0ABQ1ZHA6_9BACL</name>
<keyword evidence="2" id="KW-1185">Reference proteome</keyword>
<comment type="caution">
    <text evidence="1">The sequence shown here is derived from an EMBL/GenBank/DDBJ whole genome shotgun (WGS) entry which is preliminary data.</text>
</comment>
<dbReference type="EMBL" id="BMFU01000005">
    <property type="protein sequence ID" value="GGH61760.1"/>
    <property type="molecule type" value="Genomic_DNA"/>
</dbReference>
<evidence type="ECO:0000313" key="2">
    <source>
        <dbReference type="Proteomes" id="UP000652153"/>
    </source>
</evidence>
<sequence length="66" mass="7606">MQHPFAIEEIIVTTATKDFSKRIRSFELLYELLFGKGTIFLGREANRSKRKLKQPSHNLKLNGGTE</sequence>
<organism evidence="1 2">
    <name type="scientific">Paenibacillus silvae</name>
    <dbReference type="NCBI Taxonomy" id="1325358"/>
    <lineage>
        <taxon>Bacteria</taxon>
        <taxon>Bacillati</taxon>
        <taxon>Bacillota</taxon>
        <taxon>Bacilli</taxon>
        <taxon>Bacillales</taxon>
        <taxon>Paenibacillaceae</taxon>
        <taxon>Paenibacillus</taxon>
    </lineage>
</organism>